<reference evidence="9 10" key="1">
    <citation type="submission" date="2024-08" db="EMBL/GenBank/DDBJ databases">
        <title>Gnathostoma spinigerum genome.</title>
        <authorList>
            <person name="Gonzalez-Bertolin B."/>
            <person name="Monzon S."/>
            <person name="Zaballos A."/>
            <person name="Jimenez P."/>
            <person name="Dekumyoy P."/>
            <person name="Varona S."/>
            <person name="Cuesta I."/>
            <person name="Sumanam S."/>
            <person name="Adisakwattana P."/>
            <person name="Gasser R.B."/>
            <person name="Hernandez-Gonzalez A."/>
            <person name="Young N.D."/>
            <person name="Perteguer M.J."/>
        </authorList>
    </citation>
    <scope>NUCLEOTIDE SEQUENCE [LARGE SCALE GENOMIC DNA]</scope>
    <source>
        <strain evidence="9">AL3</strain>
        <tissue evidence="9">Liver</tissue>
    </source>
</reference>
<evidence type="ECO:0000256" key="6">
    <source>
        <dbReference type="ARBA" id="ARBA00022927"/>
    </source>
</evidence>
<evidence type="ECO:0000256" key="8">
    <source>
        <dbReference type="ARBA" id="ARBA00040444"/>
    </source>
</evidence>
<dbReference type="GO" id="GO:0005634">
    <property type="term" value="C:nucleus"/>
    <property type="evidence" value="ECO:0007669"/>
    <property type="project" value="UniProtKB-SubCell"/>
</dbReference>
<keyword evidence="5" id="KW-0963">Cytoplasm</keyword>
<dbReference type="EMBL" id="JBGFUD010002360">
    <property type="protein sequence ID" value="MFH4977508.1"/>
    <property type="molecule type" value="Genomic_DNA"/>
</dbReference>
<evidence type="ECO:0000256" key="2">
    <source>
        <dbReference type="ARBA" id="ARBA00004496"/>
    </source>
</evidence>
<keyword evidence="4" id="KW-0813">Transport</keyword>
<dbReference type="GO" id="GO:0015031">
    <property type="term" value="P:protein transport"/>
    <property type="evidence" value="ECO:0007669"/>
    <property type="project" value="UniProtKB-KW"/>
</dbReference>
<comment type="caution">
    <text evidence="9">The sequence shown here is derived from an EMBL/GenBank/DDBJ whole genome shotgun (WGS) entry which is preliminary data.</text>
</comment>
<evidence type="ECO:0000256" key="7">
    <source>
        <dbReference type="ARBA" id="ARBA00023242"/>
    </source>
</evidence>
<accession>A0ABD6EC07</accession>
<keyword evidence="10" id="KW-1185">Reference proteome</keyword>
<dbReference type="SUPFAM" id="SSF48371">
    <property type="entry name" value="ARM repeat"/>
    <property type="match status" value="1"/>
</dbReference>
<dbReference type="Gene3D" id="1.25.10.10">
    <property type="entry name" value="Leucine-rich Repeat Variant"/>
    <property type="match status" value="1"/>
</dbReference>
<evidence type="ECO:0000313" key="9">
    <source>
        <dbReference type="EMBL" id="MFH4977508.1"/>
    </source>
</evidence>
<dbReference type="Proteomes" id="UP001608902">
    <property type="component" value="Unassembled WGS sequence"/>
</dbReference>
<evidence type="ECO:0000256" key="3">
    <source>
        <dbReference type="ARBA" id="ARBA00009466"/>
    </source>
</evidence>
<evidence type="ECO:0000256" key="5">
    <source>
        <dbReference type="ARBA" id="ARBA00022490"/>
    </source>
</evidence>
<protein>
    <recommendedName>
        <fullName evidence="8">Exportin-4</fullName>
    </recommendedName>
</protein>
<comment type="similarity">
    <text evidence="3">Belongs to the exportin family.</text>
</comment>
<organism evidence="9 10">
    <name type="scientific">Gnathostoma spinigerum</name>
    <dbReference type="NCBI Taxonomy" id="75299"/>
    <lineage>
        <taxon>Eukaryota</taxon>
        <taxon>Metazoa</taxon>
        <taxon>Ecdysozoa</taxon>
        <taxon>Nematoda</taxon>
        <taxon>Chromadorea</taxon>
        <taxon>Rhabditida</taxon>
        <taxon>Spirurina</taxon>
        <taxon>Gnathostomatomorpha</taxon>
        <taxon>Gnathostomatoidea</taxon>
        <taxon>Gnathostomatidae</taxon>
        <taxon>Gnathostoma</taxon>
    </lineage>
</organism>
<proteinExistence type="inferred from homology"/>
<dbReference type="InterPro" id="IPR011989">
    <property type="entry name" value="ARM-like"/>
</dbReference>
<evidence type="ECO:0000313" key="10">
    <source>
        <dbReference type="Proteomes" id="UP001608902"/>
    </source>
</evidence>
<keyword evidence="6" id="KW-0653">Protein transport</keyword>
<gene>
    <name evidence="9" type="ORF">AB6A40_004217</name>
</gene>
<name>A0ABD6EC07_9BILA</name>
<dbReference type="AlphaFoldDB" id="A0ABD6EC07"/>
<dbReference type="InterPro" id="IPR044189">
    <property type="entry name" value="XPO4/7-like"/>
</dbReference>
<evidence type="ECO:0000256" key="1">
    <source>
        <dbReference type="ARBA" id="ARBA00004123"/>
    </source>
</evidence>
<dbReference type="InterPro" id="IPR016024">
    <property type="entry name" value="ARM-type_fold"/>
</dbReference>
<keyword evidence="7" id="KW-0539">Nucleus</keyword>
<dbReference type="GO" id="GO:0005737">
    <property type="term" value="C:cytoplasm"/>
    <property type="evidence" value="ECO:0007669"/>
    <property type="project" value="UniProtKB-SubCell"/>
</dbReference>
<dbReference type="PANTHER" id="PTHR12596:SF1">
    <property type="entry name" value="EXPORTIN-4"/>
    <property type="match status" value="1"/>
</dbReference>
<dbReference type="PANTHER" id="PTHR12596">
    <property type="entry name" value="EXPORTIN 4,7-RELATED"/>
    <property type="match status" value="1"/>
</dbReference>
<evidence type="ECO:0000256" key="4">
    <source>
        <dbReference type="ARBA" id="ARBA00022448"/>
    </source>
</evidence>
<comment type="subcellular location">
    <subcellularLocation>
        <location evidence="2">Cytoplasm</location>
    </subcellularLocation>
    <subcellularLocation>
        <location evidence="1">Nucleus</location>
    </subcellularLocation>
</comment>
<sequence length="351" mass="39004">MSKFDSSSLLSSTVDSDILDLIDCFHGIALSMRAETSQAIFDYLTPVCIRCIDLLSSRKDSRSIVDGVLGFFQSLCKKLSSFFESDQLSLLYEIVMQLIMAYSKNHICKYRTRGADEEDQISDLICFIEILDSAVSTGPIFGNLAEPSSGLSGGTVAIRGLQELLPLMNGSVMSFPPVCKAFYRFMLRISEEIPDCFKNMDLSLFDLIIECLRKAIASEYGQEIAYLSLQTIDELASNASKWLNKELTAKLTSLVEDTFLACLVLSSDEQLLVRGTFALFGLICLDQAVFGAYVQSLLNRQANRPIREMLEHAFSALLPSPPSSATRGEKRAFSRRFESFVEAVRGQLVLD</sequence>